<dbReference type="OrthoDB" id="5600418at2759"/>
<evidence type="ECO:0000256" key="2">
    <source>
        <dbReference type="SAM" id="Coils"/>
    </source>
</evidence>
<evidence type="ECO:0000313" key="5">
    <source>
        <dbReference type="EMBL" id="PWA94875.1"/>
    </source>
</evidence>
<dbReference type="GO" id="GO:0005634">
    <property type="term" value="C:nucleus"/>
    <property type="evidence" value="ECO:0007669"/>
    <property type="project" value="InterPro"/>
</dbReference>
<dbReference type="SMART" id="SM00184">
    <property type="entry name" value="RING"/>
    <property type="match status" value="1"/>
</dbReference>
<gene>
    <name evidence="5" type="ORF">CTI12_AA055390</name>
</gene>
<feature type="compositionally biased region" description="Basic and acidic residues" evidence="3">
    <location>
        <begin position="1"/>
        <end position="10"/>
    </location>
</feature>
<dbReference type="PANTHER" id="PTHR16047">
    <property type="entry name" value="RFWD3 PROTEIN"/>
    <property type="match status" value="1"/>
</dbReference>
<dbReference type="STRING" id="35608.A0A2U1QA41"/>
<dbReference type="SUPFAM" id="SSF57850">
    <property type="entry name" value="RING/U-box"/>
    <property type="match status" value="1"/>
</dbReference>
<comment type="caution">
    <text evidence="5">The sequence shown here is derived from an EMBL/GenBank/DDBJ whole genome shotgun (WGS) entry which is preliminary data.</text>
</comment>
<dbReference type="InterPro" id="IPR037381">
    <property type="entry name" value="RFWD3"/>
</dbReference>
<dbReference type="GO" id="GO:0016567">
    <property type="term" value="P:protein ubiquitination"/>
    <property type="evidence" value="ECO:0007669"/>
    <property type="project" value="InterPro"/>
</dbReference>
<protein>
    <submittedName>
        <fullName evidence="5">Zinc finger, RING/FYVE/PHD-type</fullName>
    </submittedName>
</protein>
<dbReference type="InterPro" id="IPR001841">
    <property type="entry name" value="Znf_RING"/>
</dbReference>
<accession>A0A2U1QA41</accession>
<evidence type="ECO:0000259" key="4">
    <source>
        <dbReference type="PROSITE" id="PS50089"/>
    </source>
</evidence>
<feature type="region of interest" description="Disordered" evidence="3">
    <location>
        <begin position="1"/>
        <end position="42"/>
    </location>
</feature>
<feature type="domain" description="RING-type" evidence="4">
    <location>
        <begin position="50"/>
        <end position="92"/>
    </location>
</feature>
<evidence type="ECO:0000313" key="6">
    <source>
        <dbReference type="Proteomes" id="UP000245207"/>
    </source>
</evidence>
<dbReference type="Pfam" id="PF13639">
    <property type="entry name" value="zf-RING_2"/>
    <property type="match status" value="1"/>
</dbReference>
<dbReference type="GO" id="GO:0036297">
    <property type="term" value="P:interstrand cross-link repair"/>
    <property type="evidence" value="ECO:0007669"/>
    <property type="project" value="InterPro"/>
</dbReference>
<keyword evidence="1" id="KW-0479">Metal-binding</keyword>
<proteinExistence type="predicted"/>
<dbReference type="GO" id="GO:0008270">
    <property type="term" value="F:zinc ion binding"/>
    <property type="evidence" value="ECO:0007669"/>
    <property type="project" value="UniProtKB-KW"/>
</dbReference>
<organism evidence="5 6">
    <name type="scientific">Artemisia annua</name>
    <name type="common">Sweet wormwood</name>
    <dbReference type="NCBI Taxonomy" id="35608"/>
    <lineage>
        <taxon>Eukaryota</taxon>
        <taxon>Viridiplantae</taxon>
        <taxon>Streptophyta</taxon>
        <taxon>Embryophyta</taxon>
        <taxon>Tracheophyta</taxon>
        <taxon>Spermatophyta</taxon>
        <taxon>Magnoliopsida</taxon>
        <taxon>eudicotyledons</taxon>
        <taxon>Gunneridae</taxon>
        <taxon>Pentapetalae</taxon>
        <taxon>asterids</taxon>
        <taxon>campanulids</taxon>
        <taxon>Asterales</taxon>
        <taxon>Asteraceae</taxon>
        <taxon>Asteroideae</taxon>
        <taxon>Anthemideae</taxon>
        <taxon>Artemisiinae</taxon>
        <taxon>Artemisia</taxon>
    </lineage>
</organism>
<dbReference type="Gene3D" id="3.30.40.10">
    <property type="entry name" value="Zinc/RING finger domain, C3HC4 (zinc finger)"/>
    <property type="match status" value="1"/>
</dbReference>
<evidence type="ECO:0000256" key="1">
    <source>
        <dbReference type="PROSITE-ProRule" id="PRU00175"/>
    </source>
</evidence>
<reference evidence="5 6" key="1">
    <citation type="journal article" date="2018" name="Mol. Plant">
        <title>The genome of Artemisia annua provides insight into the evolution of Asteraceae family and artemisinin biosynthesis.</title>
        <authorList>
            <person name="Shen Q."/>
            <person name="Zhang L."/>
            <person name="Liao Z."/>
            <person name="Wang S."/>
            <person name="Yan T."/>
            <person name="Shi P."/>
            <person name="Liu M."/>
            <person name="Fu X."/>
            <person name="Pan Q."/>
            <person name="Wang Y."/>
            <person name="Lv Z."/>
            <person name="Lu X."/>
            <person name="Zhang F."/>
            <person name="Jiang W."/>
            <person name="Ma Y."/>
            <person name="Chen M."/>
            <person name="Hao X."/>
            <person name="Li L."/>
            <person name="Tang Y."/>
            <person name="Lv G."/>
            <person name="Zhou Y."/>
            <person name="Sun X."/>
            <person name="Brodelius P.E."/>
            <person name="Rose J.K.C."/>
            <person name="Tang K."/>
        </authorList>
    </citation>
    <scope>NUCLEOTIDE SEQUENCE [LARGE SCALE GENOMIC DNA]</scope>
    <source>
        <strain evidence="6">cv. Huhao1</strain>
        <tissue evidence="5">Leaf</tissue>
    </source>
</reference>
<dbReference type="GO" id="GO:0004842">
    <property type="term" value="F:ubiquitin-protein transferase activity"/>
    <property type="evidence" value="ECO:0007669"/>
    <property type="project" value="InterPro"/>
</dbReference>
<evidence type="ECO:0000256" key="3">
    <source>
        <dbReference type="SAM" id="MobiDB-lite"/>
    </source>
</evidence>
<keyword evidence="6" id="KW-1185">Reference proteome</keyword>
<name>A0A2U1QA41_ARTAN</name>
<dbReference type="EMBL" id="PKPP01000281">
    <property type="protein sequence ID" value="PWA94875.1"/>
    <property type="molecule type" value="Genomic_DNA"/>
</dbReference>
<dbReference type="AlphaFoldDB" id="A0A2U1QA41"/>
<keyword evidence="1" id="KW-0863">Zinc-finger</keyword>
<keyword evidence="1" id="KW-0862">Zinc</keyword>
<dbReference type="PANTHER" id="PTHR16047:SF13">
    <property type="entry name" value="E3 UBIQUITIN-PROTEIN LIGASE RFWD3"/>
    <property type="match status" value="1"/>
</dbReference>
<dbReference type="PROSITE" id="PS50089">
    <property type="entry name" value="ZF_RING_2"/>
    <property type="match status" value="1"/>
</dbReference>
<keyword evidence="2" id="KW-0175">Coiled coil</keyword>
<sequence>MEKEENHKSIEANNEYKQQDQEQADMDLNLDGEISPNKRKRGERDDLDLCSICLKPWTSVHQMSCLPCGHIFGMSCIKEWMEGRSSYRCPECFIYFSLKSVRLLSATRLCIPADQKADVLARQKDAMKRRTELLNRRANAQQQAEALRCLADAEKLAEALQCRADEYLRKADAFGQQAKASRQ</sequence>
<dbReference type="InterPro" id="IPR013083">
    <property type="entry name" value="Znf_RING/FYVE/PHD"/>
</dbReference>
<dbReference type="Proteomes" id="UP000245207">
    <property type="component" value="Unassembled WGS sequence"/>
</dbReference>
<feature type="coiled-coil region" evidence="2">
    <location>
        <begin position="123"/>
        <end position="170"/>
    </location>
</feature>